<keyword evidence="2 5" id="KW-0812">Transmembrane</keyword>
<feature type="domain" description="EamA" evidence="6">
    <location>
        <begin position="152"/>
        <end position="286"/>
    </location>
</feature>
<feature type="transmembrane region" description="Helical" evidence="5">
    <location>
        <begin position="124"/>
        <end position="143"/>
    </location>
</feature>
<keyword evidence="4 5" id="KW-0472">Membrane</keyword>
<dbReference type="EMBL" id="CP087714">
    <property type="protein sequence ID" value="XAT63868.1"/>
    <property type="molecule type" value="Genomic_DNA"/>
</dbReference>
<protein>
    <submittedName>
        <fullName evidence="7">DMT family transporter</fullName>
    </submittedName>
</protein>
<feature type="transmembrane region" description="Helical" evidence="5">
    <location>
        <begin position="97"/>
        <end position="115"/>
    </location>
</feature>
<feature type="transmembrane region" description="Helical" evidence="5">
    <location>
        <begin position="268"/>
        <end position="286"/>
    </location>
</feature>
<evidence type="ECO:0000256" key="2">
    <source>
        <dbReference type="ARBA" id="ARBA00022692"/>
    </source>
</evidence>
<dbReference type="InterPro" id="IPR050638">
    <property type="entry name" value="AA-Vitamin_Transporters"/>
</dbReference>
<feature type="domain" description="EamA" evidence="6">
    <location>
        <begin position="7"/>
        <end position="137"/>
    </location>
</feature>
<name>A0ABZ3H503_GEOAI</name>
<dbReference type="SUPFAM" id="SSF103481">
    <property type="entry name" value="Multidrug resistance efflux transporter EmrE"/>
    <property type="match status" value="2"/>
</dbReference>
<feature type="transmembrane region" description="Helical" evidence="5">
    <location>
        <begin position="183"/>
        <end position="201"/>
    </location>
</feature>
<evidence type="ECO:0000259" key="6">
    <source>
        <dbReference type="Pfam" id="PF00892"/>
    </source>
</evidence>
<feature type="transmembrane region" description="Helical" evidence="5">
    <location>
        <begin position="7"/>
        <end position="25"/>
    </location>
</feature>
<evidence type="ECO:0000256" key="5">
    <source>
        <dbReference type="SAM" id="Phobius"/>
    </source>
</evidence>
<evidence type="ECO:0000256" key="3">
    <source>
        <dbReference type="ARBA" id="ARBA00022989"/>
    </source>
</evidence>
<feature type="transmembrane region" description="Helical" evidence="5">
    <location>
        <begin position="155"/>
        <end position="171"/>
    </location>
</feature>
<feature type="transmembrane region" description="Helical" evidence="5">
    <location>
        <begin position="245"/>
        <end position="262"/>
    </location>
</feature>
<sequence length="289" mass="31582">MDSERKYVLALLGTVVVWAASFIFVKISLGEIGPFNLALYRFLMAAPVLYIIMKLSGKIVPVSKRDLPGLVFLALTGVTLLYAVQFLALVYTTATNSSILINTSAIFVSVLSFTVGERLTGRKFLALILAFSGVVLTASKGNLDFIHAETLKGDLLMIFDGFLWALYTLAGKRLLEKYNPETLTVYAFAIGAVLLLPFAYVEGMANPVAFSTMTWVSITFLALFCSVFGYVVWYSALSAMEATKVAVFVYLIPLFTAVMAYFTIGEDIGLFTVLGGIHIVLGVYLVERS</sequence>
<dbReference type="RefSeq" id="WP_193806749.1">
    <property type="nucleotide sequence ID" value="NZ_CP087714.1"/>
</dbReference>
<evidence type="ECO:0000256" key="1">
    <source>
        <dbReference type="ARBA" id="ARBA00004141"/>
    </source>
</evidence>
<organism evidence="7 8">
    <name type="scientific">Geoglobus acetivorans</name>
    <dbReference type="NCBI Taxonomy" id="565033"/>
    <lineage>
        <taxon>Archaea</taxon>
        <taxon>Methanobacteriati</taxon>
        <taxon>Methanobacteriota</taxon>
        <taxon>Archaeoglobi</taxon>
        <taxon>Archaeoglobales</taxon>
        <taxon>Archaeoglobaceae</taxon>
        <taxon>Geoglobus</taxon>
    </lineage>
</organism>
<dbReference type="InterPro" id="IPR037185">
    <property type="entry name" value="EmrE-like"/>
</dbReference>
<dbReference type="PANTHER" id="PTHR32322">
    <property type="entry name" value="INNER MEMBRANE TRANSPORTER"/>
    <property type="match status" value="1"/>
</dbReference>
<feature type="transmembrane region" description="Helical" evidence="5">
    <location>
        <begin position="67"/>
        <end position="91"/>
    </location>
</feature>
<evidence type="ECO:0000313" key="8">
    <source>
        <dbReference type="Proteomes" id="UP001492541"/>
    </source>
</evidence>
<gene>
    <name evidence="7" type="ORF">LPQ35_00440</name>
</gene>
<dbReference type="GeneID" id="90448105"/>
<proteinExistence type="predicted"/>
<accession>A0ABZ3H503</accession>
<dbReference type="Pfam" id="PF00892">
    <property type="entry name" value="EamA"/>
    <property type="match status" value="2"/>
</dbReference>
<evidence type="ECO:0000256" key="4">
    <source>
        <dbReference type="ARBA" id="ARBA00023136"/>
    </source>
</evidence>
<dbReference type="InterPro" id="IPR000620">
    <property type="entry name" value="EamA_dom"/>
</dbReference>
<dbReference type="Proteomes" id="UP001492541">
    <property type="component" value="Chromosome"/>
</dbReference>
<feature type="transmembrane region" description="Helical" evidence="5">
    <location>
        <begin position="213"/>
        <end position="233"/>
    </location>
</feature>
<dbReference type="PANTHER" id="PTHR32322:SF2">
    <property type="entry name" value="EAMA DOMAIN-CONTAINING PROTEIN"/>
    <property type="match status" value="1"/>
</dbReference>
<comment type="subcellular location">
    <subcellularLocation>
        <location evidence="1">Membrane</location>
        <topology evidence="1">Multi-pass membrane protein</topology>
    </subcellularLocation>
</comment>
<evidence type="ECO:0000313" key="7">
    <source>
        <dbReference type="EMBL" id="XAT63868.1"/>
    </source>
</evidence>
<reference evidence="7 8" key="1">
    <citation type="submission" date="2021-11" db="EMBL/GenBank/DDBJ databases">
        <title>Whole genome of Geoglobus acetivorans.</title>
        <authorList>
            <person name="Liu D."/>
        </authorList>
    </citation>
    <scope>NUCLEOTIDE SEQUENCE [LARGE SCALE GENOMIC DNA]</scope>
    <source>
        <strain evidence="7 8">SBH6</strain>
    </source>
</reference>
<keyword evidence="8" id="KW-1185">Reference proteome</keyword>
<feature type="transmembrane region" description="Helical" evidence="5">
    <location>
        <begin position="37"/>
        <end position="55"/>
    </location>
</feature>
<keyword evidence="3 5" id="KW-1133">Transmembrane helix</keyword>